<keyword evidence="4" id="KW-1185">Reference proteome</keyword>
<dbReference type="Gene3D" id="3.40.50.1820">
    <property type="entry name" value="alpha/beta hydrolase"/>
    <property type="match status" value="1"/>
</dbReference>
<proteinExistence type="predicted"/>
<organism evidence="3 4">
    <name type="scientific">Ferrimonas aestuarii</name>
    <dbReference type="NCBI Taxonomy" id="2569539"/>
    <lineage>
        <taxon>Bacteria</taxon>
        <taxon>Pseudomonadati</taxon>
        <taxon>Pseudomonadota</taxon>
        <taxon>Gammaproteobacteria</taxon>
        <taxon>Alteromonadales</taxon>
        <taxon>Ferrimonadaceae</taxon>
        <taxon>Ferrimonas</taxon>
    </lineage>
</organism>
<dbReference type="PANTHER" id="PTHR46118">
    <property type="entry name" value="PROTEIN ABHD11"/>
    <property type="match status" value="1"/>
</dbReference>
<sequence>MLDFSVEGQGPAIFLLHGLFGNKDNLAGVGNALLEAGFQVIRCDLPNHGLSPMSQSMQLADMAQLVELTRAHLQLECIAMLGHSLGGKVAMTYALAYPERVSALIVADIAPSAYKVERHQNILRAFERMNAQPPANRQQAKQVLTDEGIDLATAGFLLKNFRTHPDETEPRWLMDSAQVIKHYWDILGAVPFRAPYTGPVQFIKGERSDYLTAEHRLDVEARFPNAKARVIPNTGHWLHAEQPQIFNRHCVSFFSRHLLTATQ</sequence>
<dbReference type="Proteomes" id="UP000305675">
    <property type="component" value="Unassembled WGS sequence"/>
</dbReference>
<dbReference type="EMBL" id="SWCJ01000001">
    <property type="protein sequence ID" value="TKB58626.1"/>
    <property type="molecule type" value="Genomic_DNA"/>
</dbReference>
<dbReference type="InterPro" id="IPR000639">
    <property type="entry name" value="Epox_hydrolase-like"/>
</dbReference>
<reference evidence="3 4" key="1">
    <citation type="submission" date="2019-04" db="EMBL/GenBank/DDBJ databases">
        <authorList>
            <person name="Hwang J.C."/>
        </authorList>
    </citation>
    <scope>NUCLEOTIDE SEQUENCE [LARGE SCALE GENOMIC DNA]</scope>
    <source>
        <strain evidence="3 4">IMCC35002</strain>
    </source>
</reference>
<dbReference type="PRINTS" id="PR00412">
    <property type="entry name" value="EPOXHYDRLASE"/>
</dbReference>
<accession>A0A4U1BT50</accession>
<dbReference type="AlphaFoldDB" id="A0A4U1BT50"/>
<evidence type="ECO:0000256" key="1">
    <source>
        <dbReference type="ARBA" id="ARBA00022801"/>
    </source>
</evidence>
<dbReference type="PRINTS" id="PR00111">
    <property type="entry name" value="ABHYDROLASE"/>
</dbReference>
<dbReference type="InterPro" id="IPR029058">
    <property type="entry name" value="AB_hydrolase_fold"/>
</dbReference>
<name>A0A4U1BT50_9GAMM</name>
<evidence type="ECO:0000313" key="4">
    <source>
        <dbReference type="Proteomes" id="UP000305675"/>
    </source>
</evidence>
<dbReference type="GO" id="GO:0016787">
    <property type="term" value="F:hydrolase activity"/>
    <property type="evidence" value="ECO:0007669"/>
    <property type="project" value="UniProtKB-KW"/>
</dbReference>
<evidence type="ECO:0000259" key="2">
    <source>
        <dbReference type="Pfam" id="PF00561"/>
    </source>
</evidence>
<dbReference type="PANTHER" id="PTHR46118:SF4">
    <property type="entry name" value="PROTEIN ABHD11"/>
    <property type="match status" value="1"/>
</dbReference>
<feature type="domain" description="AB hydrolase-1" evidence="2">
    <location>
        <begin position="11"/>
        <end position="242"/>
    </location>
</feature>
<dbReference type="Pfam" id="PF00561">
    <property type="entry name" value="Abhydrolase_1"/>
    <property type="match status" value="1"/>
</dbReference>
<gene>
    <name evidence="3" type="ORF">FCL42_02440</name>
</gene>
<dbReference type="RefSeq" id="WP_136861774.1">
    <property type="nucleotide sequence ID" value="NZ_SWCJ01000001.1"/>
</dbReference>
<dbReference type="InterPro" id="IPR000073">
    <property type="entry name" value="AB_hydrolase_1"/>
</dbReference>
<keyword evidence="1 3" id="KW-0378">Hydrolase</keyword>
<evidence type="ECO:0000313" key="3">
    <source>
        <dbReference type="EMBL" id="TKB58626.1"/>
    </source>
</evidence>
<comment type="caution">
    <text evidence="3">The sequence shown here is derived from an EMBL/GenBank/DDBJ whole genome shotgun (WGS) entry which is preliminary data.</text>
</comment>
<dbReference type="SUPFAM" id="SSF53474">
    <property type="entry name" value="alpha/beta-Hydrolases"/>
    <property type="match status" value="1"/>
</dbReference>
<protein>
    <submittedName>
        <fullName evidence="3">Alpha/beta fold hydrolase</fullName>
    </submittedName>
</protein>
<dbReference type="OrthoDB" id="9808398at2"/>